<gene>
    <name evidence="2" type="ORF">BRAPAZ1V2_A01P36550.2</name>
</gene>
<feature type="signal peptide" evidence="1">
    <location>
        <begin position="1"/>
        <end position="20"/>
    </location>
</feature>
<reference evidence="2 3" key="1">
    <citation type="submission" date="2021-07" db="EMBL/GenBank/DDBJ databases">
        <authorList>
            <consortium name="Genoscope - CEA"/>
            <person name="William W."/>
        </authorList>
    </citation>
    <scope>NUCLEOTIDE SEQUENCE [LARGE SCALE GENOMIC DNA]</scope>
</reference>
<evidence type="ECO:0000313" key="2">
    <source>
        <dbReference type="EMBL" id="CAG7889579.1"/>
    </source>
</evidence>
<evidence type="ECO:0000313" key="3">
    <source>
        <dbReference type="Proteomes" id="UP000694005"/>
    </source>
</evidence>
<dbReference type="Gramene" id="A01p36550.2_BraZ1">
    <property type="protein sequence ID" value="A01p36550.2_BraZ1.CDS.1"/>
    <property type="gene ID" value="A01g36550.2_BraZ1"/>
</dbReference>
<accession>A0A8D9H0S7</accession>
<feature type="chain" id="PRO_5034584425" evidence="1">
    <location>
        <begin position="21"/>
        <end position="34"/>
    </location>
</feature>
<organism evidence="2 3">
    <name type="scientific">Brassica campestris</name>
    <name type="common">Field mustard</name>
    <dbReference type="NCBI Taxonomy" id="3711"/>
    <lineage>
        <taxon>Eukaryota</taxon>
        <taxon>Viridiplantae</taxon>
        <taxon>Streptophyta</taxon>
        <taxon>Embryophyta</taxon>
        <taxon>Tracheophyta</taxon>
        <taxon>Spermatophyta</taxon>
        <taxon>Magnoliopsida</taxon>
        <taxon>eudicotyledons</taxon>
        <taxon>Gunneridae</taxon>
        <taxon>Pentapetalae</taxon>
        <taxon>rosids</taxon>
        <taxon>malvids</taxon>
        <taxon>Brassicales</taxon>
        <taxon>Brassicaceae</taxon>
        <taxon>Brassiceae</taxon>
        <taxon>Brassica</taxon>
    </lineage>
</organism>
<dbReference type="Proteomes" id="UP000694005">
    <property type="component" value="Chromosome A01"/>
</dbReference>
<keyword evidence="1" id="KW-0732">Signal</keyword>
<evidence type="ECO:0000256" key="1">
    <source>
        <dbReference type="SAM" id="SignalP"/>
    </source>
</evidence>
<dbReference type="EMBL" id="LS974617">
    <property type="protein sequence ID" value="CAG7889579.1"/>
    <property type="molecule type" value="Genomic_DNA"/>
</dbReference>
<sequence length="34" mass="4019">MPGFTMFTMVFMLLIRFRLGLKRGYGDETNNFVD</sequence>
<protein>
    <submittedName>
        <fullName evidence="2">Uncharacterized protein</fullName>
    </submittedName>
</protein>
<dbReference type="AlphaFoldDB" id="A0A8D9H0S7"/>
<name>A0A8D9H0S7_BRACM</name>
<proteinExistence type="predicted"/>